<organism evidence="1 2">
    <name type="scientific">Cylindrodendrum hubeiense</name>
    <dbReference type="NCBI Taxonomy" id="595255"/>
    <lineage>
        <taxon>Eukaryota</taxon>
        <taxon>Fungi</taxon>
        <taxon>Dikarya</taxon>
        <taxon>Ascomycota</taxon>
        <taxon>Pezizomycotina</taxon>
        <taxon>Sordariomycetes</taxon>
        <taxon>Hypocreomycetidae</taxon>
        <taxon>Hypocreales</taxon>
        <taxon>Nectriaceae</taxon>
        <taxon>Cylindrodendrum</taxon>
    </lineage>
</organism>
<accession>A0A9P5HBS3</accession>
<reference evidence="1" key="1">
    <citation type="submission" date="2020-03" db="EMBL/GenBank/DDBJ databases">
        <title>Draft Genome Sequence of Cylindrodendrum hubeiense.</title>
        <authorList>
            <person name="Buettner E."/>
            <person name="Kellner H."/>
        </authorList>
    </citation>
    <scope>NUCLEOTIDE SEQUENCE</scope>
    <source>
        <strain evidence="1">IHI 201604</strain>
    </source>
</reference>
<evidence type="ECO:0000313" key="2">
    <source>
        <dbReference type="Proteomes" id="UP000722485"/>
    </source>
</evidence>
<comment type="caution">
    <text evidence="1">The sequence shown here is derived from an EMBL/GenBank/DDBJ whole genome shotgun (WGS) entry which is preliminary data.</text>
</comment>
<evidence type="ECO:0000313" key="1">
    <source>
        <dbReference type="EMBL" id="KAF7548152.1"/>
    </source>
</evidence>
<proteinExistence type="predicted"/>
<dbReference type="EMBL" id="JAANBB010000157">
    <property type="protein sequence ID" value="KAF7548152.1"/>
    <property type="molecule type" value="Genomic_DNA"/>
</dbReference>
<dbReference type="Proteomes" id="UP000722485">
    <property type="component" value="Unassembled WGS sequence"/>
</dbReference>
<dbReference type="AlphaFoldDB" id="A0A9P5HBS3"/>
<keyword evidence="2" id="KW-1185">Reference proteome</keyword>
<protein>
    <submittedName>
        <fullName evidence="1">Uncharacterized protein</fullName>
    </submittedName>
</protein>
<name>A0A9P5HBS3_9HYPO</name>
<sequence length="83" mass="8711">MEATGGAPKDAAPYRSAETGGHVELWDGGWLRGLTTGGAAARRERSGWDGVVVWGGIVVERRELQGGQRVESETGPGQETSCV</sequence>
<gene>
    <name evidence="1" type="ORF">G7Z17_g7252</name>
</gene>